<dbReference type="SUPFAM" id="SSF109854">
    <property type="entry name" value="DinB/YfiT-like putative metalloenzymes"/>
    <property type="match status" value="1"/>
</dbReference>
<name>A0A6N8J498_9BACT</name>
<evidence type="ECO:0000313" key="1">
    <source>
        <dbReference type="EMBL" id="MVT39521.1"/>
    </source>
</evidence>
<dbReference type="InterPro" id="IPR034660">
    <property type="entry name" value="DinB/YfiT-like"/>
</dbReference>
<organism evidence="1 2">
    <name type="scientific">Chitinophaga oryziterrae</name>
    <dbReference type="NCBI Taxonomy" id="1031224"/>
    <lineage>
        <taxon>Bacteria</taxon>
        <taxon>Pseudomonadati</taxon>
        <taxon>Bacteroidota</taxon>
        <taxon>Chitinophagia</taxon>
        <taxon>Chitinophagales</taxon>
        <taxon>Chitinophagaceae</taxon>
        <taxon>Chitinophaga</taxon>
    </lineage>
</organism>
<dbReference type="Pfam" id="PF07606">
    <property type="entry name" value="DUF1569"/>
    <property type="match status" value="1"/>
</dbReference>
<dbReference type="EMBL" id="WRXO01000001">
    <property type="protein sequence ID" value="MVT39521.1"/>
    <property type="molecule type" value="Genomic_DNA"/>
</dbReference>
<dbReference type="RefSeq" id="WP_157298188.1">
    <property type="nucleotide sequence ID" value="NZ_BAAAZB010000005.1"/>
</dbReference>
<accession>A0A6N8J498</accession>
<sequence length="149" mass="17829">MKTLFDTAQRQKFVQRLEQLTPDSQSLWGQMTVAQMLRHLRLWEEMIHENKIYNRTLIGRLIGPLILKQVLKTPNFRRNSPTISEMRITETGIDMTEERRKLISLLDRYANYDKPDYSFIHPFFGRMSREQIGQLAYIHLNHHLQQFGI</sequence>
<dbReference type="InterPro" id="IPR011463">
    <property type="entry name" value="DUF1569"/>
</dbReference>
<gene>
    <name evidence="1" type="ORF">GO495_02890</name>
</gene>
<protein>
    <submittedName>
        <fullName evidence="1">DUF1569 domain-containing protein</fullName>
    </submittedName>
</protein>
<reference evidence="1 2" key="1">
    <citation type="submission" date="2019-12" db="EMBL/GenBank/DDBJ databases">
        <title>The draft genomic sequence of strain Chitinophaga oryziterrae JCM 16595.</title>
        <authorList>
            <person name="Zhang X."/>
        </authorList>
    </citation>
    <scope>NUCLEOTIDE SEQUENCE [LARGE SCALE GENOMIC DNA]</scope>
    <source>
        <strain evidence="1 2">JCM 16595</strain>
    </source>
</reference>
<dbReference type="Proteomes" id="UP000468388">
    <property type="component" value="Unassembled WGS sequence"/>
</dbReference>
<keyword evidence="2" id="KW-1185">Reference proteome</keyword>
<dbReference type="AlphaFoldDB" id="A0A6N8J498"/>
<dbReference type="OrthoDB" id="2599194at2"/>
<comment type="caution">
    <text evidence="1">The sequence shown here is derived from an EMBL/GenBank/DDBJ whole genome shotgun (WGS) entry which is preliminary data.</text>
</comment>
<dbReference type="Gene3D" id="1.20.120.450">
    <property type="entry name" value="dinb family like domain"/>
    <property type="match status" value="1"/>
</dbReference>
<proteinExistence type="predicted"/>
<evidence type="ECO:0000313" key="2">
    <source>
        <dbReference type="Proteomes" id="UP000468388"/>
    </source>
</evidence>